<keyword evidence="3" id="KW-0393">Immunoglobulin domain</keyword>
<proteinExistence type="predicted"/>
<feature type="compositionally biased region" description="Low complexity" evidence="4">
    <location>
        <begin position="1356"/>
        <end position="1369"/>
    </location>
</feature>
<evidence type="ECO:0000256" key="3">
    <source>
        <dbReference type="ARBA" id="ARBA00023319"/>
    </source>
</evidence>
<evidence type="ECO:0000256" key="4">
    <source>
        <dbReference type="SAM" id="MobiDB-lite"/>
    </source>
</evidence>
<dbReference type="InterPro" id="IPR036179">
    <property type="entry name" value="Ig-like_dom_sf"/>
</dbReference>
<feature type="compositionally biased region" description="Basic and acidic residues" evidence="4">
    <location>
        <begin position="1286"/>
        <end position="1301"/>
    </location>
</feature>
<gene>
    <name evidence="9" type="primary">igsf9a</name>
</gene>
<dbReference type="InterPro" id="IPR007110">
    <property type="entry name" value="Ig-like_dom"/>
</dbReference>
<feature type="domain" description="Ig-like" evidence="7">
    <location>
        <begin position="392"/>
        <end position="472"/>
    </location>
</feature>
<dbReference type="SUPFAM" id="SSF49265">
    <property type="entry name" value="Fibronectin type III"/>
    <property type="match status" value="1"/>
</dbReference>
<dbReference type="InterPro" id="IPR003598">
    <property type="entry name" value="Ig_sub2"/>
</dbReference>
<dbReference type="CDD" id="cd00063">
    <property type="entry name" value="FN3"/>
    <property type="match status" value="2"/>
</dbReference>
<dbReference type="SMART" id="SM00060">
    <property type="entry name" value="FN3"/>
    <property type="match status" value="2"/>
</dbReference>
<dbReference type="Proteomes" id="UP000694580">
    <property type="component" value="Chromosome 3"/>
</dbReference>
<evidence type="ECO:0000256" key="6">
    <source>
        <dbReference type="SAM" id="SignalP"/>
    </source>
</evidence>
<evidence type="ECO:0000256" key="2">
    <source>
        <dbReference type="ARBA" id="ARBA00023157"/>
    </source>
</evidence>
<keyword evidence="1" id="KW-0677">Repeat</keyword>
<accession>A0AAY4ATY6</accession>
<keyword evidence="6" id="KW-0732">Signal</keyword>
<evidence type="ECO:0000259" key="7">
    <source>
        <dbReference type="PROSITE" id="PS50835"/>
    </source>
</evidence>
<dbReference type="InterPro" id="IPR013783">
    <property type="entry name" value="Ig-like_fold"/>
</dbReference>
<feature type="region of interest" description="Disordered" evidence="4">
    <location>
        <begin position="1158"/>
        <end position="1184"/>
    </location>
</feature>
<feature type="domain" description="Ig-like" evidence="7">
    <location>
        <begin position="1"/>
        <end position="88"/>
    </location>
</feature>
<feature type="domain" description="Ig-like" evidence="7">
    <location>
        <begin position="200"/>
        <end position="292"/>
    </location>
</feature>
<evidence type="ECO:0008006" key="11">
    <source>
        <dbReference type="Google" id="ProtNLM"/>
    </source>
</evidence>
<dbReference type="FunFam" id="2.60.40.10:FF:000032">
    <property type="entry name" value="palladin isoform X1"/>
    <property type="match status" value="1"/>
</dbReference>
<dbReference type="PROSITE" id="PS50853">
    <property type="entry name" value="FN3"/>
    <property type="match status" value="2"/>
</dbReference>
<dbReference type="Gene3D" id="2.60.40.10">
    <property type="entry name" value="Immunoglobulins"/>
    <property type="match status" value="7"/>
</dbReference>
<keyword evidence="5" id="KW-0812">Transmembrane</keyword>
<evidence type="ECO:0000259" key="8">
    <source>
        <dbReference type="PROSITE" id="PS50853"/>
    </source>
</evidence>
<dbReference type="SUPFAM" id="SSF48726">
    <property type="entry name" value="Immunoglobulin"/>
    <property type="match status" value="5"/>
</dbReference>
<dbReference type="InterPro" id="IPR003599">
    <property type="entry name" value="Ig_sub"/>
</dbReference>
<feature type="region of interest" description="Disordered" evidence="4">
    <location>
        <begin position="1285"/>
        <end position="1407"/>
    </location>
</feature>
<reference evidence="9 10" key="1">
    <citation type="submission" date="2020-06" db="EMBL/GenBank/DDBJ databases">
        <authorList>
            <consortium name="Wellcome Sanger Institute Data Sharing"/>
        </authorList>
    </citation>
    <scope>NUCLEOTIDE SEQUENCE [LARGE SCALE GENOMIC DNA]</scope>
</reference>
<dbReference type="GO" id="GO:0098609">
    <property type="term" value="P:cell-cell adhesion"/>
    <property type="evidence" value="ECO:0007669"/>
    <property type="project" value="TreeGrafter"/>
</dbReference>
<feature type="domain" description="Fibronectin type-III" evidence="8">
    <location>
        <begin position="583"/>
        <end position="677"/>
    </location>
</feature>
<dbReference type="InterPro" id="IPR036116">
    <property type="entry name" value="FN3_sf"/>
</dbReference>
<feature type="compositionally biased region" description="Basic and acidic residues" evidence="4">
    <location>
        <begin position="1234"/>
        <end position="1253"/>
    </location>
</feature>
<dbReference type="FunFam" id="2.60.40.10:FF:000323">
    <property type="entry name" value="Immunoglobulin superfamily member 9B"/>
    <property type="match status" value="1"/>
</dbReference>
<dbReference type="Pfam" id="PF13927">
    <property type="entry name" value="Ig_3"/>
    <property type="match status" value="3"/>
</dbReference>
<feature type="compositionally biased region" description="Basic and acidic residues" evidence="4">
    <location>
        <begin position="1324"/>
        <end position="1351"/>
    </location>
</feature>
<feature type="compositionally biased region" description="Polar residues" evidence="4">
    <location>
        <begin position="1375"/>
        <end position="1390"/>
    </location>
</feature>
<protein>
    <recommendedName>
        <fullName evidence="11">Immunoglobulin superfamily, member 9a</fullName>
    </recommendedName>
</protein>
<feature type="transmembrane region" description="Helical" evidence="5">
    <location>
        <begin position="709"/>
        <end position="731"/>
    </location>
</feature>
<reference evidence="9" key="2">
    <citation type="submission" date="2025-08" db="UniProtKB">
        <authorList>
            <consortium name="Ensembl"/>
        </authorList>
    </citation>
    <scope>IDENTIFICATION</scope>
</reference>
<dbReference type="PANTHER" id="PTHR44170">
    <property type="entry name" value="PROTEIN SIDEKICK"/>
    <property type="match status" value="1"/>
</dbReference>
<name>A0AAY4ATY6_9TELE</name>
<dbReference type="SMART" id="SM00409">
    <property type="entry name" value="IG"/>
    <property type="match status" value="5"/>
</dbReference>
<dbReference type="Pfam" id="PF00041">
    <property type="entry name" value="fn3"/>
    <property type="match status" value="1"/>
</dbReference>
<feature type="compositionally biased region" description="Basic and acidic residues" evidence="4">
    <location>
        <begin position="1000"/>
        <end position="1025"/>
    </location>
</feature>
<organism evidence="9 10">
    <name type="scientific">Denticeps clupeoides</name>
    <name type="common">denticle herring</name>
    <dbReference type="NCBI Taxonomy" id="299321"/>
    <lineage>
        <taxon>Eukaryota</taxon>
        <taxon>Metazoa</taxon>
        <taxon>Chordata</taxon>
        <taxon>Craniata</taxon>
        <taxon>Vertebrata</taxon>
        <taxon>Euteleostomi</taxon>
        <taxon>Actinopterygii</taxon>
        <taxon>Neopterygii</taxon>
        <taxon>Teleostei</taxon>
        <taxon>Clupei</taxon>
        <taxon>Clupeiformes</taxon>
        <taxon>Denticipitoidei</taxon>
        <taxon>Denticipitidae</taxon>
        <taxon>Denticeps</taxon>
    </lineage>
</organism>
<dbReference type="PANTHER" id="PTHR44170:SF48">
    <property type="entry name" value="PROTEIN TURTLE HOMOLOG A"/>
    <property type="match status" value="1"/>
</dbReference>
<keyword evidence="10" id="KW-1185">Reference proteome</keyword>
<dbReference type="SMART" id="SM00408">
    <property type="entry name" value="IGc2"/>
    <property type="match status" value="3"/>
</dbReference>
<evidence type="ECO:0000256" key="1">
    <source>
        <dbReference type="ARBA" id="ARBA00022737"/>
    </source>
</evidence>
<evidence type="ECO:0000313" key="9">
    <source>
        <dbReference type="Ensembl" id="ENSDCDP00010012273.1"/>
    </source>
</evidence>
<feature type="compositionally biased region" description="Polar residues" evidence="4">
    <location>
        <begin position="1038"/>
        <end position="1052"/>
    </location>
</feature>
<feature type="compositionally biased region" description="Acidic residues" evidence="4">
    <location>
        <begin position="1391"/>
        <end position="1407"/>
    </location>
</feature>
<keyword evidence="5" id="KW-0472">Membrane</keyword>
<feature type="region of interest" description="Disordered" evidence="4">
    <location>
        <begin position="1228"/>
        <end position="1253"/>
    </location>
</feature>
<feature type="domain" description="Ig-like" evidence="7">
    <location>
        <begin position="112"/>
        <end position="190"/>
    </location>
</feature>
<feature type="compositionally biased region" description="Polar residues" evidence="4">
    <location>
        <begin position="1169"/>
        <end position="1178"/>
    </location>
</feature>
<dbReference type="PROSITE" id="PS50835">
    <property type="entry name" value="IG_LIKE"/>
    <property type="match status" value="5"/>
</dbReference>
<reference evidence="9" key="3">
    <citation type="submission" date="2025-09" db="UniProtKB">
        <authorList>
            <consortium name="Ensembl"/>
        </authorList>
    </citation>
    <scope>IDENTIFICATION</scope>
</reference>
<feature type="region of interest" description="Disordered" evidence="4">
    <location>
        <begin position="994"/>
        <end position="1094"/>
    </location>
</feature>
<keyword evidence="5" id="KW-1133">Transmembrane helix</keyword>
<evidence type="ECO:0000256" key="5">
    <source>
        <dbReference type="SAM" id="Phobius"/>
    </source>
</evidence>
<sequence>HGGCALGKLGGAAVLPCSLAAPAAGAADSLHVVEWVRRGCDVPVLIKFGAYAPRVHPEYEGRVALTADGALRVEGLLLQDGGLYECRILPLEQSKEDAHNGSWTILSVTAPPVFSETPPLVQEVLLGKLLRLRCVATGNPQPAITWVKDGVVFAQNNVEVQSGTLTFASVTRATAGQYRCHASNTEGNVTHVMQLKVKGPPVIIIPPRDLVLNISQNAQLQCQAEADPPNMTYVWQKEGEVVYHIQSLKSRVKVLVDGTLLISQVIPEDSGNYTCIPTNGLLTPPTASAYLSVWHPALVIQMPKETYVPAGMKGLIPCALRAEPPLLRVEWSKDGKPLDLGMYPGWTLTSEGSVFMATANDDAAGVYTCTPYNSYGTMGTSQPTRVILQDPPSFKEAPRKEYWQEVGRTLVIPCQVNGNPAPTVTWKKVGRAPTSSYAVSTNGSLLLQPLSKDHQGAWVCSSTNRVATVNVSTAVLVLGTSPHAASSLTVSTGVNQANVSWEPGFDGGYTQKFTVWSVASCKREWVSVSVPSSTTSLLVTGLLPGTEYQFSVLPHNKVGTGPFSEITTARTLDARPVVTHLEPPTLLSTKNQTSGGVVLKWSLPKGQYPPIDSLVLQSRLEEGVWSNLYENISASRSEMLVEGLRKDCVYEFRLLSLRAGELSCGTRQMSNVPRPRALIIHVSGCWFTLTGLDVNPASSRLLEFVPEPLLAGLMGGLALLCIALLLTVGLVKSMALGFSFSFLRAGPVAGSPDSVLKQKLLSPGSISTSSSSSSHSQPSCFESECHQQQRLPRRLSLPEHSFCDSQLTEGPLSPSSTLELISRGPDGRFVVHPAGSTLQTSIARTDLQKDAQASYVSRIQKSQSLRANRNNRNDPPFVLSVDLPPFRSSTLPGAKHLSIHVPHFLDQEYDFPNSFPDQSSLFSEDSESIMYTYPEQVQNSVCPTLKHTAHHSTGSTLVLQMEHEKERGNLSRCLTLAREREALEKELRKYTLNPSTVGTLERDPSNKQEVAKTRTEEERPVRKSQDPGNFQPRRGQRLTGNTCSVHEGSSANPGVPWEASPHISETSLVPVQMHPERTSEPSQRQDMSNHAPLFLRPDETPRLAASSSNSQPSSLRGMDSLVHPHNPHSDQICHLVEMSVDEPDIREAMKPGFEREVHFGHHRDKGGKTSRSSRNLSAAESPRPALRKTLSLGSQTWHRHKNLFHQTKSEFLTPDAWIDSLTLNQSCVSSPNEFKSDETGEDPHREHSVETQHRSLLCLPTDACMHQTEPISHGRGLHHQTSIFKEGPDLHSKTPKQDSSLKESSQCLGWVPPNFVSPPAGHSKSTEEREELGRDAAPDVDAEISRFRNMEEAEGSYRSYSSQSSGRGSLDPPNSHRSLCLSPTITSSPETIDESDGEEDLECADKW</sequence>
<dbReference type="Ensembl" id="ENSDCDT00010012865.1">
    <property type="protein sequence ID" value="ENSDCDP00010012273.1"/>
    <property type="gene ID" value="ENSDCDG00010005412.1"/>
</dbReference>
<dbReference type="GeneTree" id="ENSGT00940000165064"/>
<feature type="domain" description="Ig-like" evidence="7">
    <location>
        <begin position="296"/>
        <end position="387"/>
    </location>
</feature>
<evidence type="ECO:0000313" key="10">
    <source>
        <dbReference type="Proteomes" id="UP000694580"/>
    </source>
</evidence>
<keyword evidence="2" id="KW-1015">Disulfide bond</keyword>
<feature type="chain" id="PRO_5044196187" description="Immunoglobulin superfamily, member 9a" evidence="6">
    <location>
        <begin position="21"/>
        <end position="1407"/>
    </location>
</feature>
<feature type="domain" description="Fibronectin type-III" evidence="8">
    <location>
        <begin position="481"/>
        <end position="574"/>
    </location>
</feature>
<feature type="signal peptide" evidence="6">
    <location>
        <begin position="1"/>
        <end position="20"/>
    </location>
</feature>
<dbReference type="InterPro" id="IPR003961">
    <property type="entry name" value="FN3_dom"/>
</dbReference>